<dbReference type="Pfam" id="PF13426">
    <property type="entry name" value="PAS_9"/>
    <property type="match status" value="1"/>
</dbReference>
<dbReference type="Gene3D" id="3.30.70.270">
    <property type="match status" value="1"/>
</dbReference>
<dbReference type="InterPro" id="IPR043128">
    <property type="entry name" value="Rev_trsase/Diguanyl_cyclase"/>
</dbReference>
<dbReference type="InterPro" id="IPR000014">
    <property type="entry name" value="PAS"/>
</dbReference>
<dbReference type="InterPro" id="IPR000700">
    <property type="entry name" value="PAS-assoc_C"/>
</dbReference>
<dbReference type="GO" id="GO:0003824">
    <property type="term" value="F:catalytic activity"/>
    <property type="evidence" value="ECO:0007669"/>
    <property type="project" value="UniProtKB-ARBA"/>
</dbReference>
<dbReference type="PROSITE" id="PS50887">
    <property type="entry name" value="GGDEF"/>
    <property type="match status" value="1"/>
</dbReference>
<dbReference type="InterPro" id="IPR000160">
    <property type="entry name" value="GGDEF_dom"/>
</dbReference>
<name>A0A7W0C6T1_9BACT</name>
<dbReference type="AlphaFoldDB" id="A0A7W0C6T1"/>
<evidence type="ECO:0000259" key="3">
    <source>
        <dbReference type="PROSITE" id="PS50887"/>
    </source>
</evidence>
<dbReference type="PANTHER" id="PTHR46663:SF4">
    <property type="entry name" value="DIGUANYLATE CYCLASE DGCT-RELATED"/>
    <property type="match status" value="1"/>
</dbReference>
<proteinExistence type="predicted"/>
<dbReference type="InterPro" id="IPR035965">
    <property type="entry name" value="PAS-like_dom_sf"/>
</dbReference>
<dbReference type="CDD" id="cd01949">
    <property type="entry name" value="GGDEF"/>
    <property type="match status" value="1"/>
</dbReference>
<dbReference type="PROSITE" id="PS50112">
    <property type="entry name" value="PAS"/>
    <property type="match status" value="1"/>
</dbReference>
<feature type="domain" description="PAC" evidence="2">
    <location>
        <begin position="97"/>
        <end position="149"/>
    </location>
</feature>
<dbReference type="CDD" id="cd00130">
    <property type="entry name" value="PAS"/>
    <property type="match status" value="1"/>
</dbReference>
<reference evidence="4 5" key="1">
    <citation type="submission" date="2020-07" db="EMBL/GenBank/DDBJ databases">
        <title>Genomic Encyclopedia of Type Strains, Phase IV (KMG-IV): sequencing the most valuable type-strain genomes for metagenomic binning, comparative biology and taxonomic classification.</title>
        <authorList>
            <person name="Goeker M."/>
        </authorList>
    </citation>
    <scope>NUCLEOTIDE SEQUENCE [LARGE SCALE GENOMIC DNA]</scope>
    <source>
        <strain evidence="4 5">DSM 17721</strain>
    </source>
</reference>
<dbReference type="Proteomes" id="UP000525298">
    <property type="component" value="Unassembled WGS sequence"/>
</dbReference>
<protein>
    <submittedName>
        <fullName evidence="4">Diguanylate cyclase (GGDEF)-like protein/PAS domain S-box-containing protein</fullName>
    </submittedName>
</protein>
<comment type="caution">
    <text evidence="4">The sequence shown here is derived from an EMBL/GenBank/DDBJ whole genome shotgun (WGS) entry which is preliminary data.</text>
</comment>
<dbReference type="FunFam" id="3.30.70.270:FF:000001">
    <property type="entry name" value="Diguanylate cyclase domain protein"/>
    <property type="match status" value="1"/>
</dbReference>
<dbReference type="SUPFAM" id="SSF55073">
    <property type="entry name" value="Nucleotide cyclase"/>
    <property type="match status" value="1"/>
</dbReference>
<dbReference type="InterPro" id="IPR029787">
    <property type="entry name" value="Nucleotide_cyclase"/>
</dbReference>
<dbReference type="Gene3D" id="3.30.450.20">
    <property type="entry name" value="PAS domain"/>
    <property type="match status" value="1"/>
</dbReference>
<dbReference type="SUPFAM" id="SSF55785">
    <property type="entry name" value="PYP-like sensor domain (PAS domain)"/>
    <property type="match status" value="1"/>
</dbReference>
<dbReference type="RefSeq" id="WP_332309007.1">
    <property type="nucleotide sequence ID" value="NZ_JACDUS010000001.1"/>
</dbReference>
<accession>A0A7W0C6T1</accession>
<evidence type="ECO:0000313" key="5">
    <source>
        <dbReference type="Proteomes" id="UP000525298"/>
    </source>
</evidence>
<dbReference type="PANTHER" id="PTHR46663">
    <property type="entry name" value="DIGUANYLATE CYCLASE DGCT-RELATED"/>
    <property type="match status" value="1"/>
</dbReference>
<gene>
    <name evidence="4" type="ORF">HNR65_000531</name>
</gene>
<feature type="domain" description="PAS" evidence="1">
    <location>
        <begin position="18"/>
        <end position="64"/>
    </location>
</feature>
<dbReference type="SMART" id="SM00267">
    <property type="entry name" value="GGDEF"/>
    <property type="match status" value="1"/>
</dbReference>
<dbReference type="EMBL" id="JACDUS010000001">
    <property type="protein sequence ID" value="MBA2880224.1"/>
    <property type="molecule type" value="Genomic_DNA"/>
</dbReference>
<dbReference type="Pfam" id="PF00990">
    <property type="entry name" value="GGDEF"/>
    <property type="match status" value="1"/>
</dbReference>
<feature type="domain" description="GGDEF" evidence="3">
    <location>
        <begin position="184"/>
        <end position="316"/>
    </location>
</feature>
<evidence type="ECO:0000313" key="4">
    <source>
        <dbReference type="EMBL" id="MBA2880224.1"/>
    </source>
</evidence>
<dbReference type="PROSITE" id="PS50113">
    <property type="entry name" value="PAC"/>
    <property type="match status" value="1"/>
</dbReference>
<evidence type="ECO:0000259" key="2">
    <source>
        <dbReference type="PROSITE" id="PS50113"/>
    </source>
</evidence>
<keyword evidence="5" id="KW-1185">Reference proteome</keyword>
<organism evidence="4 5">
    <name type="scientific">Desulfosalsimonas propionicica</name>
    <dbReference type="NCBI Taxonomy" id="332175"/>
    <lineage>
        <taxon>Bacteria</taxon>
        <taxon>Pseudomonadati</taxon>
        <taxon>Thermodesulfobacteriota</taxon>
        <taxon>Desulfobacteria</taxon>
        <taxon>Desulfobacterales</taxon>
        <taxon>Desulfosalsimonadaceae</taxon>
        <taxon>Desulfosalsimonas</taxon>
    </lineage>
</organism>
<sequence>MKYTANKKDAAKKPMKLENDSYEKIIENLHDGLYLVDRDRVITYWNKGAEKISGFAASEVVGRSCSDNILTHLDDDFNNLCIAGCPLAASMVAGKLRDAEVYMHHKNGHRIPVSVRVSTLADKDGNIIGGIELFTDISNHETNKLRIKELEKLALLDNLTQLANRRYIESEINNRLEEKKRFNLSFGVLFIDIDHFKAFNDTYGHDLGDKVLQFTANNFTANSRPFDMYGRWGGEEFIGVIRNINGQGLVTIGNKVRNLVEKSYINHDGKILQVTVSVGATLVGQGDDIESLIKRADELLYKSKSAGRNCVTTDCE</sequence>
<dbReference type="NCBIfam" id="TIGR00254">
    <property type="entry name" value="GGDEF"/>
    <property type="match status" value="1"/>
</dbReference>
<dbReference type="NCBIfam" id="TIGR00229">
    <property type="entry name" value="sensory_box"/>
    <property type="match status" value="1"/>
</dbReference>
<evidence type="ECO:0000259" key="1">
    <source>
        <dbReference type="PROSITE" id="PS50112"/>
    </source>
</evidence>
<dbReference type="InterPro" id="IPR052163">
    <property type="entry name" value="DGC-Regulatory_Protein"/>
</dbReference>
<dbReference type="SMART" id="SM00091">
    <property type="entry name" value="PAS"/>
    <property type="match status" value="1"/>
</dbReference>